<organism evidence="1">
    <name type="scientific">viral metagenome</name>
    <dbReference type="NCBI Taxonomy" id="1070528"/>
    <lineage>
        <taxon>unclassified sequences</taxon>
        <taxon>metagenomes</taxon>
        <taxon>organismal metagenomes</taxon>
    </lineage>
</organism>
<dbReference type="EMBL" id="MN740077">
    <property type="protein sequence ID" value="QHT86899.1"/>
    <property type="molecule type" value="Genomic_DNA"/>
</dbReference>
<evidence type="ECO:0000313" key="1">
    <source>
        <dbReference type="EMBL" id="QHT86899.1"/>
    </source>
</evidence>
<accession>A0A6C0I284</accession>
<name>A0A6C0I284_9ZZZZ</name>
<proteinExistence type="predicted"/>
<sequence length="121" mass="13960">MAASTHVTHNVTHNQDTLNLLTTIETTLISQMENINPAPVTQHERAALFDFLEFSQRYAALIEPTELFTRRITAFLDTIEYMRIQPQQRPRVQVTRIGARRIFADISHEVMQNENIVANLL</sequence>
<reference evidence="1" key="1">
    <citation type="journal article" date="2020" name="Nature">
        <title>Giant virus diversity and host interactions through global metagenomics.</title>
        <authorList>
            <person name="Schulz F."/>
            <person name="Roux S."/>
            <person name="Paez-Espino D."/>
            <person name="Jungbluth S."/>
            <person name="Walsh D.A."/>
            <person name="Denef V.J."/>
            <person name="McMahon K.D."/>
            <person name="Konstantinidis K.T."/>
            <person name="Eloe-Fadrosh E.A."/>
            <person name="Kyrpides N.C."/>
            <person name="Woyke T."/>
        </authorList>
    </citation>
    <scope>NUCLEOTIDE SEQUENCE</scope>
    <source>
        <strain evidence="1">GVMAG-M-3300023184-18</strain>
    </source>
</reference>
<protein>
    <submittedName>
        <fullName evidence="1">Uncharacterized protein</fullName>
    </submittedName>
</protein>
<dbReference type="AlphaFoldDB" id="A0A6C0I284"/>